<name>M0E4N0_9EURY</name>
<dbReference type="RefSeq" id="WP_006627811.1">
    <property type="nucleotide sequence ID" value="NZ_AOJD01000003.1"/>
</dbReference>
<evidence type="ECO:0000313" key="1">
    <source>
        <dbReference type="EMBL" id="ELZ41877.1"/>
    </source>
</evidence>
<reference evidence="1 2" key="1">
    <citation type="journal article" date="2014" name="PLoS Genet.">
        <title>Phylogenetically driven sequencing of extremely halophilic archaea reveals strategies for static and dynamic osmo-response.</title>
        <authorList>
            <person name="Becker E.A."/>
            <person name="Seitzer P.M."/>
            <person name="Tritt A."/>
            <person name="Larsen D."/>
            <person name="Krusor M."/>
            <person name="Yao A.I."/>
            <person name="Wu D."/>
            <person name="Madern D."/>
            <person name="Eisen J.A."/>
            <person name="Darling A.E."/>
            <person name="Facciotti M.T."/>
        </authorList>
    </citation>
    <scope>NUCLEOTIDE SEQUENCE [LARGE SCALE GENOMIC DNA]</scope>
    <source>
        <strain evidence="1 2">DSM 14210</strain>
    </source>
</reference>
<gene>
    <name evidence="1" type="ORF">C472_00499</name>
</gene>
<accession>M0E4N0</accession>
<sequence length="173" mass="18828">MPEQSDGEVEQTDPVTALTEAIDKHIDDDDRPGASVGPVVEEMLSDSTIDIGDVAHALKEAYFHGVVYQPSQSRVARVATDGGEITREVEREECAECGGPIDPTEPGHYKSADDETFLHSVCFEEGEPSKVLDLIDEYPFERQGARQYGCGHYAHGPLGELPDECPECEVPAP</sequence>
<dbReference type="Proteomes" id="UP000011523">
    <property type="component" value="Unassembled WGS sequence"/>
</dbReference>
<dbReference type="EMBL" id="AOJD01000003">
    <property type="protein sequence ID" value="ELZ41877.1"/>
    <property type="molecule type" value="Genomic_DNA"/>
</dbReference>
<proteinExistence type="predicted"/>
<comment type="caution">
    <text evidence="1">The sequence shown here is derived from an EMBL/GenBank/DDBJ whole genome shotgun (WGS) entry which is preliminary data.</text>
</comment>
<protein>
    <submittedName>
        <fullName evidence="1">Uncharacterized protein</fullName>
    </submittedName>
</protein>
<dbReference type="AlphaFoldDB" id="M0E4N0"/>
<organism evidence="1 2">
    <name type="scientific">Halorubrum tebenquichense DSM 14210</name>
    <dbReference type="NCBI Taxonomy" id="1227485"/>
    <lineage>
        <taxon>Archaea</taxon>
        <taxon>Methanobacteriati</taxon>
        <taxon>Methanobacteriota</taxon>
        <taxon>Stenosarchaea group</taxon>
        <taxon>Halobacteria</taxon>
        <taxon>Halobacteriales</taxon>
        <taxon>Haloferacaceae</taxon>
        <taxon>Halorubrum</taxon>
    </lineage>
</organism>
<dbReference type="OrthoDB" id="350442at2157"/>
<dbReference type="PATRIC" id="fig|1227485.3.peg.93"/>
<keyword evidence="2" id="KW-1185">Reference proteome</keyword>
<evidence type="ECO:0000313" key="2">
    <source>
        <dbReference type="Proteomes" id="UP000011523"/>
    </source>
</evidence>